<keyword evidence="4 10" id="KW-1003">Cell membrane</keyword>
<proteinExistence type="inferred from homology"/>
<dbReference type="PIRSF" id="PIRSF006291">
    <property type="entry name" value="GspM"/>
    <property type="match status" value="1"/>
</dbReference>
<evidence type="ECO:0000256" key="7">
    <source>
        <dbReference type="ARBA" id="ARBA00022927"/>
    </source>
</evidence>
<sequence>MAQQLQQHPLMQRAQQRWQQFAPREQRLLQVLAAVLGVAVVYFLIWQPSQQARLQAEQRLQAQQQQLLWVQQNIARYEALAARQQERVEPASGSLTQRLNQAAEAQDIRLARMQPQGEGMVVSVDEASFAQVLQLVAQLEQQYQLRVETLDVARLDTPGQVRVRQLLVMDNS</sequence>
<dbReference type="GO" id="GO:0015627">
    <property type="term" value="C:type II protein secretion system complex"/>
    <property type="evidence" value="ECO:0007669"/>
    <property type="project" value="InterPro"/>
</dbReference>
<organism evidence="12 13">
    <name type="scientific">Idiomarina aquatica</name>
    <dbReference type="NCBI Taxonomy" id="1327752"/>
    <lineage>
        <taxon>Bacteria</taxon>
        <taxon>Pseudomonadati</taxon>
        <taxon>Pseudomonadota</taxon>
        <taxon>Gammaproteobacteria</taxon>
        <taxon>Alteromonadales</taxon>
        <taxon>Idiomarinaceae</taxon>
        <taxon>Idiomarina</taxon>
    </lineage>
</organism>
<dbReference type="SUPFAM" id="SSF103054">
    <property type="entry name" value="General secretion pathway protein M, EpsM"/>
    <property type="match status" value="1"/>
</dbReference>
<dbReference type="InterPro" id="IPR023229">
    <property type="entry name" value="T2SS_M_periplasmic_sf"/>
</dbReference>
<evidence type="ECO:0000256" key="9">
    <source>
        <dbReference type="ARBA" id="ARBA00023136"/>
    </source>
</evidence>
<protein>
    <recommendedName>
        <fullName evidence="10">Type II secretion system protein M</fullName>
        <shortName evidence="10">T2SS protein M</shortName>
    </recommendedName>
    <alternativeName>
        <fullName evidence="10">General secretion pathway protein M</fullName>
    </alternativeName>
</protein>
<feature type="transmembrane region" description="Helical" evidence="11">
    <location>
        <begin position="28"/>
        <end position="46"/>
    </location>
</feature>
<dbReference type="Gene3D" id="3.30.1360.100">
    <property type="entry name" value="General secretion pathway protein M, EpsM"/>
    <property type="match status" value="1"/>
</dbReference>
<keyword evidence="8 11" id="KW-1133">Transmembrane helix</keyword>
<dbReference type="Proteomes" id="UP000286680">
    <property type="component" value="Unassembled WGS sequence"/>
</dbReference>
<evidence type="ECO:0000256" key="10">
    <source>
        <dbReference type="PIRNR" id="PIRNR006291"/>
    </source>
</evidence>
<evidence type="ECO:0000256" key="1">
    <source>
        <dbReference type="ARBA" id="ARBA00004377"/>
    </source>
</evidence>
<gene>
    <name evidence="12" type="ORF">CWE23_04285</name>
</gene>
<comment type="subcellular location">
    <subcellularLocation>
        <location evidence="1">Cell inner membrane</location>
        <topology evidence="1">Single-pass membrane protein</topology>
    </subcellularLocation>
</comment>
<evidence type="ECO:0000256" key="11">
    <source>
        <dbReference type="SAM" id="Phobius"/>
    </source>
</evidence>
<dbReference type="GO" id="GO:0015628">
    <property type="term" value="P:protein secretion by the type II secretion system"/>
    <property type="evidence" value="ECO:0007669"/>
    <property type="project" value="InterPro"/>
</dbReference>
<comment type="similarity">
    <text evidence="2 10">Belongs to the GSP M family.</text>
</comment>
<name>A0AA94EIK9_9GAMM</name>
<evidence type="ECO:0000256" key="8">
    <source>
        <dbReference type="ARBA" id="ARBA00022989"/>
    </source>
</evidence>
<comment type="function">
    <text evidence="10">Inner membrane component of the type II secretion system required for the energy-dependent secretion of extracellular factors such as proteases and toxins from the periplasm.</text>
</comment>
<keyword evidence="13" id="KW-1185">Reference proteome</keyword>
<evidence type="ECO:0000313" key="13">
    <source>
        <dbReference type="Proteomes" id="UP000286680"/>
    </source>
</evidence>
<keyword evidence="7 10" id="KW-0653">Protein transport</keyword>
<dbReference type="Pfam" id="PF04612">
    <property type="entry name" value="T2SSM"/>
    <property type="match status" value="1"/>
</dbReference>
<evidence type="ECO:0000313" key="12">
    <source>
        <dbReference type="EMBL" id="RUO45770.1"/>
    </source>
</evidence>
<dbReference type="GO" id="GO:0005886">
    <property type="term" value="C:plasma membrane"/>
    <property type="evidence" value="ECO:0007669"/>
    <property type="project" value="UniProtKB-SubCell"/>
</dbReference>
<keyword evidence="5 10" id="KW-0997">Cell inner membrane</keyword>
<evidence type="ECO:0000256" key="5">
    <source>
        <dbReference type="ARBA" id="ARBA00022519"/>
    </source>
</evidence>
<accession>A0AA94EIK9</accession>
<evidence type="ECO:0000256" key="6">
    <source>
        <dbReference type="ARBA" id="ARBA00022692"/>
    </source>
</evidence>
<dbReference type="InterPro" id="IPR007690">
    <property type="entry name" value="T2SS_GspM"/>
</dbReference>
<dbReference type="AlphaFoldDB" id="A0AA94EIK9"/>
<keyword evidence="6 11" id="KW-0812">Transmembrane</keyword>
<evidence type="ECO:0000256" key="2">
    <source>
        <dbReference type="ARBA" id="ARBA00010637"/>
    </source>
</evidence>
<reference evidence="13" key="1">
    <citation type="journal article" date="2018" name="Front. Microbiol.">
        <title>Genome-Based Analysis Reveals the Taxonomy and Diversity of the Family Idiomarinaceae.</title>
        <authorList>
            <person name="Liu Y."/>
            <person name="Lai Q."/>
            <person name="Shao Z."/>
        </authorList>
    </citation>
    <scope>NUCLEOTIDE SEQUENCE [LARGE SCALE GENOMIC DNA]</scope>
    <source>
        <strain evidence="13">SN-14</strain>
    </source>
</reference>
<comment type="caution">
    <text evidence="12">The sequence shown here is derived from an EMBL/GenBank/DDBJ whole genome shotgun (WGS) entry which is preliminary data.</text>
</comment>
<evidence type="ECO:0000256" key="4">
    <source>
        <dbReference type="ARBA" id="ARBA00022475"/>
    </source>
</evidence>
<dbReference type="EMBL" id="PIPS01000001">
    <property type="protein sequence ID" value="RUO45770.1"/>
    <property type="molecule type" value="Genomic_DNA"/>
</dbReference>
<keyword evidence="3 10" id="KW-0813">Transport</keyword>
<keyword evidence="9 10" id="KW-0472">Membrane</keyword>
<evidence type="ECO:0000256" key="3">
    <source>
        <dbReference type="ARBA" id="ARBA00022448"/>
    </source>
</evidence>